<reference evidence="2" key="1">
    <citation type="journal article" date="2019" name="Int. J. Syst. Evol. Microbiol.">
        <title>The Global Catalogue of Microorganisms (GCM) 10K type strain sequencing project: providing services to taxonomists for standard genome sequencing and annotation.</title>
        <authorList>
            <consortium name="The Broad Institute Genomics Platform"/>
            <consortium name="The Broad Institute Genome Sequencing Center for Infectious Disease"/>
            <person name="Wu L."/>
            <person name="Ma J."/>
        </authorList>
    </citation>
    <scope>NUCLEOTIDE SEQUENCE [LARGE SCALE GENOMIC DNA]</scope>
    <source>
        <strain evidence="2">CCUG 36956</strain>
    </source>
</reference>
<evidence type="ECO:0000313" key="1">
    <source>
        <dbReference type="EMBL" id="MFC7298054.1"/>
    </source>
</evidence>
<keyword evidence="2" id="KW-1185">Reference proteome</keyword>
<proteinExistence type="predicted"/>
<comment type="caution">
    <text evidence="1">The sequence shown here is derived from an EMBL/GenBank/DDBJ whole genome shotgun (WGS) entry which is preliminary data.</text>
</comment>
<protein>
    <recommendedName>
        <fullName evidence="3">Lipoprotein</fullName>
    </recommendedName>
</protein>
<dbReference type="RefSeq" id="WP_382233175.1">
    <property type="nucleotide sequence ID" value="NZ_JBHTCC010000001.1"/>
</dbReference>
<dbReference type="EMBL" id="JBHTCC010000001">
    <property type="protein sequence ID" value="MFC7298054.1"/>
    <property type="molecule type" value="Genomic_DNA"/>
</dbReference>
<dbReference type="PROSITE" id="PS51257">
    <property type="entry name" value="PROKAR_LIPOPROTEIN"/>
    <property type="match status" value="1"/>
</dbReference>
<sequence>MKQAARYSILRLTLILLAASILSGCGGYARTPNGSSGVEMYGVIDVGVQHDSR</sequence>
<dbReference type="Proteomes" id="UP001596379">
    <property type="component" value="Unassembled WGS sequence"/>
</dbReference>
<organism evidence="1 2">
    <name type="scientific">Herminiimonas aquatilis</name>
    <dbReference type="NCBI Taxonomy" id="345342"/>
    <lineage>
        <taxon>Bacteria</taxon>
        <taxon>Pseudomonadati</taxon>
        <taxon>Pseudomonadota</taxon>
        <taxon>Betaproteobacteria</taxon>
        <taxon>Burkholderiales</taxon>
        <taxon>Oxalobacteraceae</taxon>
        <taxon>Herminiimonas</taxon>
    </lineage>
</organism>
<gene>
    <name evidence="1" type="ORF">ACFQO0_06365</name>
</gene>
<accession>A0ABW2J3L8</accession>
<name>A0ABW2J3L8_9BURK</name>
<evidence type="ECO:0008006" key="3">
    <source>
        <dbReference type="Google" id="ProtNLM"/>
    </source>
</evidence>
<evidence type="ECO:0000313" key="2">
    <source>
        <dbReference type="Proteomes" id="UP001596379"/>
    </source>
</evidence>